<accession>A0A5B7DUR5</accession>
<comment type="caution">
    <text evidence="1">The sequence shown here is derived from an EMBL/GenBank/DDBJ whole genome shotgun (WGS) entry which is preliminary data.</text>
</comment>
<evidence type="ECO:0000313" key="2">
    <source>
        <dbReference type="Proteomes" id="UP000324222"/>
    </source>
</evidence>
<reference evidence="1 2" key="1">
    <citation type="submission" date="2019-05" db="EMBL/GenBank/DDBJ databases">
        <title>Another draft genome of Portunus trituberculatus and its Hox gene families provides insights of decapod evolution.</title>
        <authorList>
            <person name="Jeong J.-H."/>
            <person name="Song I."/>
            <person name="Kim S."/>
            <person name="Choi T."/>
            <person name="Kim D."/>
            <person name="Ryu S."/>
            <person name="Kim W."/>
        </authorList>
    </citation>
    <scope>NUCLEOTIDE SEQUENCE [LARGE SCALE GENOMIC DNA]</scope>
    <source>
        <tissue evidence="1">Muscle</tissue>
    </source>
</reference>
<protein>
    <submittedName>
        <fullName evidence="1">Uncharacterized protein</fullName>
    </submittedName>
</protein>
<evidence type="ECO:0000313" key="1">
    <source>
        <dbReference type="EMBL" id="MPC25055.1"/>
    </source>
</evidence>
<keyword evidence="2" id="KW-1185">Reference proteome</keyword>
<gene>
    <name evidence="1" type="ORF">E2C01_018153</name>
</gene>
<name>A0A5B7DUR5_PORTR</name>
<organism evidence="1 2">
    <name type="scientific">Portunus trituberculatus</name>
    <name type="common">Swimming crab</name>
    <name type="synonym">Neptunus trituberculatus</name>
    <dbReference type="NCBI Taxonomy" id="210409"/>
    <lineage>
        <taxon>Eukaryota</taxon>
        <taxon>Metazoa</taxon>
        <taxon>Ecdysozoa</taxon>
        <taxon>Arthropoda</taxon>
        <taxon>Crustacea</taxon>
        <taxon>Multicrustacea</taxon>
        <taxon>Malacostraca</taxon>
        <taxon>Eumalacostraca</taxon>
        <taxon>Eucarida</taxon>
        <taxon>Decapoda</taxon>
        <taxon>Pleocyemata</taxon>
        <taxon>Brachyura</taxon>
        <taxon>Eubrachyura</taxon>
        <taxon>Portunoidea</taxon>
        <taxon>Portunidae</taxon>
        <taxon>Portuninae</taxon>
        <taxon>Portunus</taxon>
    </lineage>
</organism>
<dbReference type="Proteomes" id="UP000324222">
    <property type="component" value="Unassembled WGS sequence"/>
</dbReference>
<proteinExistence type="predicted"/>
<dbReference type="EMBL" id="VSRR010001410">
    <property type="protein sequence ID" value="MPC25055.1"/>
    <property type="molecule type" value="Genomic_DNA"/>
</dbReference>
<sequence>MCTERVWECAPPPEIFRKKSSLTMKLPLCHSPHRPNPHNSNEVAVDSTCARAKESSPPGMVNGCIMKGLPEWPVEDNMVETSVAIKGVFCHLYNSDFPTQMTISSPHKAEVWLKPRKEPGEVVRPRSAPMSLSSRPAVRYGCPEVPPDPLPLPMTVPVACVPLGGIMPPDMAPPPKWCSIEVEAGLQHGVEGVHFAAKGLGHHGQELSHLLKNSLC</sequence>
<dbReference type="AlphaFoldDB" id="A0A5B7DUR5"/>